<accession>A0ABD3MPT0</accession>
<evidence type="ECO:0000256" key="4">
    <source>
        <dbReference type="ARBA" id="ARBA00023136"/>
    </source>
</evidence>
<dbReference type="EMBL" id="JALLBG020000089">
    <property type="protein sequence ID" value="KAL3766010.1"/>
    <property type="molecule type" value="Genomic_DNA"/>
</dbReference>
<dbReference type="AlphaFoldDB" id="A0ABD3MPT0"/>
<feature type="region of interest" description="Disordered" evidence="5">
    <location>
        <begin position="157"/>
        <end position="179"/>
    </location>
</feature>
<keyword evidence="9" id="KW-1185">Reference proteome</keyword>
<name>A0ABD3MPT0_9STRA</name>
<evidence type="ECO:0000256" key="6">
    <source>
        <dbReference type="SAM" id="Phobius"/>
    </source>
</evidence>
<comment type="subcellular location">
    <subcellularLocation>
        <location evidence="1">Mitochondrion membrane</location>
    </subcellularLocation>
</comment>
<evidence type="ECO:0000256" key="3">
    <source>
        <dbReference type="ARBA" id="ARBA00022989"/>
    </source>
</evidence>
<dbReference type="PANTHER" id="PTHR12297">
    <property type="entry name" value="HYPOXIA-INDUCBILE GENE 1 HIG1 -RELATED"/>
    <property type="match status" value="1"/>
</dbReference>
<feature type="compositionally biased region" description="Low complexity" evidence="5">
    <location>
        <begin position="1"/>
        <end position="31"/>
    </location>
</feature>
<comment type="caution">
    <text evidence="8">The sequence shown here is derived from an EMBL/GenBank/DDBJ whole genome shotgun (WGS) entry which is preliminary data.</text>
</comment>
<proteinExistence type="predicted"/>
<dbReference type="GO" id="GO:0031966">
    <property type="term" value="C:mitochondrial membrane"/>
    <property type="evidence" value="ECO:0007669"/>
    <property type="project" value="UniProtKB-SubCell"/>
</dbReference>
<feature type="region of interest" description="Disordered" evidence="5">
    <location>
        <begin position="1"/>
        <end position="68"/>
    </location>
</feature>
<keyword evidence="2 6" id="KW-0812">Transmembrane</keyword>
<evidence type="ECO:0000256" key="2">
    <source>
        <dbReference type="ARBA" id="ARBA00022692"/>
    </source>
</evidence>
<sequence length="179" mass="18885">MGAQYSSMQSTSRTTTSALCESSSSSSSSSSNRSMAKNADTTTAIVATASSTPPQSQSSTNVLPPMPQLQRPETFEEKLYRKFKAEPLVPIGCLTTAYFLGSGIHSFYQRNPAKSQTMMRLRVASQFATILIFIGYAGMNSFTLQLAPGMAVPSEQGFGPVGVGSGSGKRGDADGGEEK</sequence>
<evidence type="ECO:0000256" key="5">
    <source>
        <dbReference type="SAM" id="MobiDB-lite"/>
    </source>
</evidence>
<feature type="compositionally biased region" description="Gly residues" evidence="5">
    <location>
        <begin position="159"/>
        <end position="168"/>
    </location>
</feature>
<feature type="compositionally biased region" description="Basic and acidic residues" evidence="5">
    <location>
        <begin position="169"/>
        <end position="179"/>
    </location>
</feature>
<evidence type="ECO:0000313" key="9">
    <source>
        <dbReference type="Proteomes" id="UP001530293"/>
    </source>
</evidence>
<feature type="transmembrane region" description="Helical" evidence="6">
    <location>
        <begin position="88"/>
        <end position="108"/>
    </location>
</feature>
<dbReference type="Pfam" id="PF04588">
    <property type="entry name" value="HIG_1_N"/>
    <property type="match status" value="1"/>
</dbReference>
<reference evidence="8 9" key="1">
    <citation type="submission" date="2024-10" db="EMBL/GenBank/DDBJ databases">
        <title>Updated reference genomes for cyclostephanoid diatoms.</title>
        <authorList>
            <person name="Roberts W.R."/>
            <person name="Alverson A.J."/>
        </authorList>
    </citation>
    <scope>NUCLEOTIDE SEQUENCE [LARGE SCALE GENOMIC DNA]</scope>
    <source>
        <strain evidence="8 9">AJA232-27</strain>
    </source>
</reference>
<evidence type="ECO:0000313" key="8">
    <source>
        <dbReference type="EMBL" id="KAL3766010.1"/>
    </source>
</evidence>
<dbReference type="InterPro" id="IPR007667">
    <property type="entry name" value="Hypoxia_induced_domain"/>
</dbReference>
<keyword evidence="4 6" id="KW-0472">Membrane</keyword>
<feature type="domain" description="HIG1" evidence="7">
    <location>
        <begin position="53"/>
        <end position="151"/>
    </location>
</feature>
<feature type="compositionally biased region" description="Low complexity" evidence="5">
    <location>
        <begin position="39"/>
        <end position="60"/>
    </location>
</feature>
<dbReference type="Proteomes" id="UP001530293">
    <property type="component" value="Unassembled WGS sequence"/>
</dbReference>
<keyword evidence="3 6" id="KW-1133">Transmembrane helix</keyword>
<dbReference type="PANTHER" id="PTHR12297:SF18">
    <property type="entry name" value="HIG1 DOMAIN FAMILY MEMBER 2A"/>
    <property type="match status" value="1"/>
</dbReference>
<dbReference type="PROSITE" id="PS51503">
    <property type="entry name" value="HIG1"/>
    <property type="match status" value="1"/>
</dbReference>
<evidence type="ECO:0000256" key="1">
    <source>
        <dbReference type="ARBA" id="ARBA00004325"/>
    </source>
</evidence>
<dbReference type="Gene3D" id="6.10.140.1320">
    <property type="match status" value="1"/>
</dbReference>
<organism evidence="8 9">
    <name type="scientific">Discostella pseudostelligera</name>
    <dbReference type="NCBI Taxonomy" id="259834"/>
    <lineage>
        <taxon>Eukaryota</taxon>
        <taxon>Sar</taxon>
        <taxon>Stramenopiles</taxon>
        <taxon>Ochrophyta</taxon>
        <taxon>Bacillariophyta</taxon>
        <taxon>Coscinodiscophyceae</taxon>
        <taxon>Thalassiosirophycidae</taxon>
        <taxon>Stephanodiscales</taxon>
        <taxon>Stephanodiscaceae</taxon>
        <taxon>Discostella</taxon>
    </lineage>
</organism>
<gene>
    <name evidence="8" type="ORF">ACHAWU_002725</name>
</gene>
<protein>
    <recommendedName>
        <fullName evidence="7">HIG1 domain-containing protein</fullName>
    </recommendedName>
</protein>
<feature type="transmembrane region" description="Helical" evidence="6">
    <location>
        <begin position="120"/>
        <end position="139"/>
    </location>
</feature>
<evidence type="ECO:0000259" key="7">
    <source>
        <dbReference type="PROSITE" id="PS51503"/>
    </source>
</evidence>
<dbReference type="InterPro" id="IPR050355">
    <property type="entry name" value="RCF1"/>
</dbReference>